<evidence type="ECO:0000313" key="1">
    <source>
        <dbReference type="EMBL" id="KIK59445.1"/>
    </source>
</evidence>
<dbReference type="AlphaFoldDB" id="A0A0D0B7J1"/>
<keyword evidence="2" id="KW-1185">Reference proteome</keyword>
<reference evidence="1 2" key="1">
    <citation type="submission" date="2014-04" db="EMBL/GenBank/DDBJ databases">
        <title>Evolutionary Origins and Diversification of the Mycorrhizal Mutualists.</title>
        <authorList>
            <consortium name="DOE Joint Genome Institute"/>
            <consortium name="Mycorrhizal Genomics Consortium"/>
            <person name="Kohler A."/>
            <person name="Kuo A."/>
            <person name="Nagy L.G."/>
            <person name="Floudas D."/>
            <person name="Copeland A."/>
            <person name="Barry K.W."/>
            <person name="Cichocki N."/>
            <person name="Veneault-Fourrey C."/>
            <person name="LaButti K."/>
            <person name="Lindquist E.A."/>
            <person name="Lipzen A."/>
            <person name="Lundell T."/>
            <person name="Morin E."/>
            <person name="Murat C."/>
            <person name="Riley R."/>
            <person name="Ohm R."/>
            <person name="Sun H."/>
            <person name="Tunlid A."/>
            <person name="Henrissat B."/>
            <person name="Grigoriev I.V."/>
            <person name="Hibbett D.S."/>
            <person name="Martin F."/>
        </authorList>
    </citation>
    <scope>NUCLEOTIDE SEQUENCE [LARGE SCALE GENOMIC DNA]</scope>
    <source>
        <strain evidence="1 2">FD-317 M1</strain>
    </source>
</reference>
<proteinExistence type="predicted"/>
<dbReference type="OrthoDB" id="5308060at2759"/>
<protein>
    <submittedName>
        <fullName evidence="1">Uncharacterized protein</fullName>
    </submittedName>
</protein>
<dbReference type="HOGENOM" id="CLU_2654745_0_0_1"/>
<dbReference type="EMBL" id="KN834779">
    <property type="protein sequence ID" value="KIK59445.1"/>
    <property type="molecule type" value="Genomic_DNA"/>
</dbReference>
<evidence type="ECO:0000313" key="2">
    <source>
        <dbReference type="Proteomes" id="UP000053593"/>
    </source>
</evidence>
<gene>
    <name evidence="1" type="ORF">GYMLUDRAFT_668254</name>
</gene>
<accession>A0A0D0B7J1</accession>
<organism evidence="1 2">
    <name type="scientific">Collybiopsis luxurians FD-317 M1</name>
    <dbReference type="NCBI Taxonomy" id="944289"/>
    <lineage>
        <taxon>Eukaryota</taxon>
        <taxon>Fungi</taxon>
        <taxon>Dikarya</taxon>
        <taxon>Basidiomycota</taxon>
        <taxon>Agaricomycotina</taxon>
        <taxon>Agaricomycetes</taxon>
        <taxon>Agaricomycetidae</taxon>
        <taxon>Agaricales</taxon>
        <taxon>Marasmiineae</taxon>
        <taxon>Omphalotaceae</taxon>
        <taxon>Collybiopsis</taxon>
        <taxon>Collybiopsis luxurians</taxon>
    </lineage>
</organism>
<dbReference type="Proteomes" id="UP000053593">
    <property type="component" value="Unassembled WGS sequence"/>
</dbReference>
<sequence length="76" mass="8471">MTKSLSSFVYRLPKFLWDCPSLIRLMSVIGTLRALEILRREIHVATITGKSQTMRNLEVNDGTLDLEGASSSPCTT</sequence>
<name>A0A0D0B7J1_9AGAR</name>